<gene>
    <name evidence="1" type="ORF">MCOR_45588</name>
</gene>
<name>A0A6J8DWV4_MYTCO</name>
<dbReference type="Proteomes" id="UP000507470">
    <property type="component" value="Unassembled WGS sequence"/>
</dbReference>
<dbReference type="AlphaFoldDB" id="A0A6J8DWV4"/>
<evidence type="ECO:0000313" key="2">
    <source>
        <dbReference type="Proteomes" id="UP000507470"/>
    </source>
</evidence>
<dbReference type="EMBL" id="CACVKT020008064">
    <property type="protein sequence ID" value="CAC5412590.1"/>
    <property type="molecule type" value="Genomic_DNA"/>
</dbReference>
<dbReference type="OrthoDB" id="6159518at2759"/>
<proteinExistence type="predicted"/>
<evidence type="ECO:0000313" key="1">
    <source>
        <dbReference type="EMBL" id="CAC5412590.1"/>
    </source>
</evidence>
<reference evidence="1 2" key="1">
    <citation type="submission" date="2020-06" db="EMBL/GenBank/DDBJ databases">
        <authorList>
            <person name="Li R."/>
            <person name="Bekaert M."/>
        </authorList>
    </citation>
    <scope>NUCLEOTIDE SEQUENCE [LARGE SCALE GENOMIC DNA]</scope>
    <source>
        <strain evidence="2">wild</strain>
    </source>
</reference>
<accession>A0A6J8DWV4</accession>
<organism evidence="1 2">
    <name type="scientific">Mytilus coruscus</name>
    <name type="common">Sea mussel</name>
    <dbReference type="NCBI Taxonomy" id="42192"/>
    <lineage>
        <taxon>Eukaryota</taxon>
        <taxon>Metazoa</taxon>
        <taxon>Spiralia</taxon>
        <taxon>Lophotrochozoa</taxon>
        <taxon>Mollusca</taxon>
        <taxon>Bivalvia</taxon>
        <taxon>Autobranchia</taxon>
        <taxon>Pteriomorphia</taxon>
        <taxon>Mytilida</taxon>
        <taxon>Mytiloidea</taxon>
        <taxon>Mytilidae</taxon>
        <taxon>Mytilinae</taxon>
        <taxon>Mytilus</taxon>
    </lineage>
</organism>
<protein>
    <submittedName>
        <fullName evidence="1">Uncharacterized protein</fullName>
    </submittedName>
</protein>
<keyword evidence="2" id="KW-1185">Reference proteome</keyword>
<sequence length="163" mass="18861">MRPKSRRSDYAKSEVSDDESNFERFDPLDKEFELVMTGSMASLKFIQKKLALIMGPLFKMWREMDGANQGKETSEMFITEVLNLIERTVLLVEQVNVACLYERRINFMAKILKGMKQDKQTLSHNQSMLTESGEALFGDNFYNVLDKKSKIRKRAKEMAKNGS</sequence>